<keyword evidence="7 9" id="KW-0472">Membrane</keyword>
<dbReference type="PANTHER" id="PTHR43099">
    <property type="entry name" value="UPF0053 PROTEIN YRKA"/>
    <property type="match status" value="1"/>
</dbReference>
<evidence type="ECO:0000313" key="13">
    <source>
        <dbReference type="EMBL" id="KTD61248.1"/>
    </source>
</evidence>
<dbReference type="EMBL" id="LNYX01000034">
    <property type="protein sequence ID" value="KTD61248.1"/>
    <property type="molecule type" value="Genomic_DNA"/>
</dbReference>
<evidence type="ECO:0000256" key="1">
    <source>
        <dbReference type="ARBA" id="ARBA00004651"/>
    </source>
</evidence>
<dbReference type="SUPFAM" id="SSF54631">
    <property type="entry name" value="CBS-domain pair"/>
    <property type="match status" value="1"/>
</dbReference>
<evidence type="ECO:0000256" key="7">
    <source>
        <dbReference type="ARBA" id="ARBA00023136"/>
    </source>
</evidence>
<dbReference type="PANTHER" id="PTHR43099:SF5">
    <property type="entry name" value="HLYC_CORC FAMILY TRANSPORTER"/>
    <property type="match status" value="1"/>
</dbReference>
<feature type="transmembrane region" description="Helical" evidence="10">
    <location>
        <begin position="6"/>
        <end position="27"/>
    </location>
</feature>
<dbReference type="Pfam" id="PF01595">
    <property type="entry name" value="CNNM"/>
    <property type="match status" value="1"/>
</dbReference>
<keyword evidence="5 9" id="KW-1133">Transmembrane helix</keyword>
<dbReference type="InterPro" id="IPR044751">
    <property type="entry name" value="Ion_transp-like_CBS"/>
</dbReference>
<feature type="transmembrane region" description="Helical" evidence="10">
    <location>
        <begin position="138"/>
        <end position="160"/>
    </location>
</feature>
<evidence type="ECO:0000256" key="6">
    <source>
        <dbReference type="ARBA" id="ARBA00023122"/>
    </source>
</evidence>
<feature type="transmembrane region" description="Helical" evidence="10">
    <location>
        <begin position="100"/>
        <end position="126"/>
    </location>
</feature>
<dbReference type="PATRIC" id="fig|452.5.peg.3173"/>
<dbReference type="InterPro" id="IPR016169">
    <property type="entry name" value="FAD-bd_PCMH_sub2"/>
</dbReference>
<name>A0A0W0YWG4_LEGSP</name>
<proteinExistence type="predicted"/>
<dbReference type="CDD" id="cd04590">
    <property type="entry name" value="CBS_pair_CorC_HlyC_assoc"/>
    <property type="match status" value="1"/>
</dbReference>
<evidence type="ECO:0000313" key="14">
    <source>
        <dbReference type="Proteomes" id="UP000054877"/>
    </source>
</evidence>
<dbReference type="Gene3D" id="3.10.580.10">
    <property type="entry name" value="CBS-domain"/>
    <property type="match status" value="1"/>
</dbReference>
<comment type="caution">
    <text evidence="13">The sequence shown here is derived from an EMBL/GenBank/DDBJ whole genome shotgun (WGS) entry which is preliminary data.</text>
</comment>
<sequence>MTLFNLMLIFFGMILVLLNGFFVAAEFGMVKLRNTRVALITEQYPLRGAILARIHQQLDAYLSACQLGITLASLGLGWIGEPAFARLLSPLLPVFGITNSALIEFISFLFAFSLISFLHIVIGELMPKSLAIRQSEQISLWTAVPLYVFYWMMYPAIWLLNFCSNFFLKLLGLDVFDPTEQYHTSDEIKLILRSSQMHGELTPQASSILAHTLELADLQAVDLMRSSDDIVMINSPITKKKLTETTNHHRFSRYPVFDQEKKQIIGLLHVKDVPLFLNDYKDDEQLPLQSLIRPIPKVSHRLPALALLRQFQGGMPHFALVYGRHGTMVGFITLDHLLHLVIGVIKDEFHKTQDTWIKHGDGSLTVKGDCPLYALERALGKEILLTTEEEEEVATIAGLILYRLGSVPGEGKTIEFPDFSATVENTQGAKITQVKIVPNEQDTKKSGSVDIS</sequence>
<dbReference type="PROSITE" id="PS51846">
    <property type="entry name" value="CNNM"/>
    <property type="match status" value="1"/>
</dbReference>
<keyword evidence="2" id="KW-1003">Cell membrane</keyword>
<keyword evidence="6 8" id="KW-0129">CBS domain</keyword>
<keyword evidence="14" id="KW-1185">Reference proteome</keyword>
<dbReference type="AlphaFoldDB" id="A0A0W0YWG4"/>
<feature type="domain" description="CBS" evidence="11">
    <location>
        <begin position="224"/>
        <end position="284"/>
    </location>
</feature>
<dbReference type="PROSITE" id="PS51371">
    <property type="entry name" value="CBS"/>
    <property type="match status" value="1"/>
</dbReference>
<dbReference type="Proteomes" id="UP000054877">
    <property type="component" value="Unassembled WGS sequence"/>
</dbReference>
<accession>A0A0W0YWG4</accession>
<comment type="subcellular location">
    <subcellularLocation>
        <location evidence="1">Cell membrane</location>
        <topology evidence="1">Multi-pass membrane protein</topology>
    </subcellularLocation>
</comment>
<gene>
    <name evidence="13" type="ORF">Lspi_2868</name>
</gene>
<dbReference type="InterPro" id="IPR036318">
    <property type="entry name" value="FAD-bd_PCMH-like_sf"/>
</dbReference>
<evidence type="ECO:0000259" key="11">
    <source>
        <dbReference type="PROSITE" id="PS51371"/>
    </source>
</evidence>
<dbReference type="GO" id="GO:0050660">
    <property type="term" value="F:flavin adenine dinucleotide binding"/>
    <property type="evidence" value="ECO:0007669"/>
    <property type="project" value="InterPro"/>
</dbReference>
<evidence type="ECO:0000256" key="4">
    <source>
        <dbReference type="ARBA" id="ARBA00022737"/>
    </source>
</evidence>
<evidence type="ECO:0000259" key="12">
    <source>
        <dbReference type="PROSITE" id="PS51846"/>
    </source>
</evidence>
<reference evidence="13 14" key="1">
    <citation type="submission" date="2015-11" db="EMBL/GenBank/DDBJ databases">
        <title>Genomic analysis of 38 Legionella species identifies large and diverse effector repertoires.</title>
        <authorList>
            <person name="Burstein D."/>
            <person name="Amaro F."/>
            <person name="Zusman T."/>
            <person name="Lifshitz Z."/>
            <person name="Cohen O."/>
            <person name="Gilbert J.A."/>
            <person name="Pupko T."/>
            <person name="Shuman H.A."/>
            <person name="Segal G."/>
        </authorList>
    </citation>
    <scope>NUCLEOTIDE SEQUENCE [LARGE SCALE GENOMIC DNA]</scope>
    <source>
        <strain evidence="13 14">Mt.St.Helens-9</strain>
    </source>
</reference>
<dbReference type="RefSeq" id="WP_331712930.1">
    <property type="nucleotide sequence ID" value="NZ_CAAAII010000004.1"/>
</dbReference>
<evidence type="ECO:0000256" key="5">
    <source>
        <dbReference type="ARBA" id="ARBA00022989"/>
    </source>
</evidence>
<feature type="transmembrane region" description="Helical" evidence="10">
    <location>
        <begin position="60"/>
        <end position="80"/>
    </location>
</feature>
<dbReference type="InterPro" id="IPR000644">
    <property type="entry name" value="CBS_dom"/>
</dbReference>
<dbReference type="Pfam" id="PF03471">
    <property type="entry name" value="CorC_HlyC"/>
    <property type="match status" value="1"/>
</dbReference>
<dbReference type="InterPro" id="IPR005170">
    <property type="entry name" value="Transptr-assoc_dom"/>
</dbReference>
<evidence type="ECO:0000256" key="8">
    <source>
        <dbReference type="PROSITE-ProRule" id="PRU00703"/>
    </source>
</evidence>
<dbReference type="InterPro" id="IPR002550">
    <property type="entry name" value="CNNM"/>
</dbReference>
<dbReference type="InterPro" id="IPR046342">
    <property type="entry name" value="CBS_dom_sf"/>
</dbReference>
<dbReference type="STRING" id="452.Lspi_2868"/>
<dbReference type="InterPro" id="IPR051676">
    <property type="entry name" value="UPF0053_domain"/>
</dbReference>
<protein>
    <submittedName>
        <fullName evidence="13">Metal ion transporter</fullName>
    </submittedName>
</protein>
<keyword evidence="4" id="KW-0677">Repeat</keyword>
<evidence type="ECO:0000256" key="9">
    <source>
        <dbReference type="PROSITE-ProRule" id="PRU01193"/>
    </source>
</evidence>
<dbReference type="SMART" id="SM01091">
    <property type="entry name" value="CorC_HlyC"/>
    <property type="match status" value="1"/>
</dbReference>
<dbReference type="SUPFAM" id="SSF56176">
    <property type="entry name" value="FAD-binding/transporter-associated domain-like"/>
    <property type="match status" value="1"/>
</dbReference>
<evidence type="ECO:0000256" key="3">
    <source>
        <dbReference type="ARBA" id="ARBA00022692"/>
    </source>
</evidence>
<feature type="domain" description="CNNM transmembrane" evidence="12">
    <location>
        <begin position="1"/>
        <end position="205"/>
    </location>
</feature>
<dbReference type="Gene3D" id="3.30.465.10">
    <property type="match status" value="1"/>
</dbReference>
<keyword evidence="3 9" id="KW-0812">Transmembrane</keyword>
<organism evidence="13 14">
    <name type="scientific">Legionella spiritensis</name>
    <dbReference type="NCBI Taxonomy" id="452"/>
    <lineage>
        <taxon>Bacteria</taxon>
        <taxon>Pseudomonadati</taxon>
        <taxon>Pseudomonadota</taxon>
        <taxon>Gammaproteobacteria</taxon>
        <taxon>Legionellales</taxon>
        <taxon>Legionellaceae</taxon>
        <taxon>Legionella</taxon>
    </lineage>
</organism>
<evidence type="ECO:0000256" key="2">
    <source>
        <dbReference type="ARBA" id="ARBA00022475"/>
    </source>
</evidence>
<evidence type="ECO:0000256" key="10">
    <source>
        <dbReference type="SAM" id="Phobius"/>
    </source>
</evidence>
<dbReference type="GO" id="GO:0005886">
    <property type="term" value="C:plasma membrane"/>
    <property type="evidence" value="ECO:0007669"/>
    <property type="project" value="UniProtKB-SubCell"/>
</dbReference>